<dbReference type="PANTHER" id="PTHR33371:SF4">
    <property type="entry name" value="INTERMEMBRANE PHOSPHOLIPID TRANSPORT SYSTEM BINDING PROTEIN MLAD"/>
    <property type="match status" value="1"/>
</dbReference>
<name>A0A381PRZ9_9ZZZZ</name>
<keyword evidence="1" id="KW-0812">Transmembrane</keyword>
<evidence type="ECO:0000259" key="2">
    <source>
        <dbReference type="Pfam" id="PF02470"/>
    </source>
</evidence>
<dbReference type="InterPro" id="IPR003399">
    <property type="entry name" value="Mce/MlaD"/>
</dbReference>
<evidence type="ECO:0000256" key="1">
    <source>
        <dbReference type="SAM" id="Phobius"/>
    </source>
</evidence>
<feature type="transmembrane region" description="Helical" evidence="1">
    <location>
        <begin position="7"/>
        <end position="25"/>
    </location>
</feature>
<dbReference type="PANTHER" id="PTHR33371">
    <property type="entry name" value="INTERMEMBRANE PHOSPHOLIPID TRANSPORT SYSTEM BINDING PROTEIN MLAD-RELATED"/>
    <property type="match status" value="1"/>
</dbReference>
<organism evidence="3">
    <name type="scientific">marine metagenome</name>
    <dbReference type="NCBI Taxonomy" id="408172"/>
    <lineage>
        <taxon>unclassified sequences</taxon>
        <taxon>metagenomes</taxon>
        <taxon>ecological metagenomes</taxon>
    </lineage>
</organism>
<keyword evidence="1" id="KW-0472">Membrane</keyword>
<protein>
    <recommendedName>
        <fullName evidence="2">Mce/MlaD domain-containing protein</fullName>
    </recommendedName>
</protein>
<dbReference type="InterPro" id="IPR052336">
    <property type="entry name" value="MlaD_Phospholipid_Transporter"/>
</dbReference>
<keyword evidence="1" id="KW-1133">Transmembrane helix</keyword>
<proteinExistence type="predicted"/>
<feature type="non-terminal residue" evidence="3">
    <location>
        <position position="1"/>
    </location>
</feature>
<feature type="non-terminal residue" evidence="3">
    <location>
        <position position="305"/>
    </location>
</feature>
<dbReference type="Pfam" id="PF02470">
    <property type="entry name" value="MlaD"/>
    <property type="match status" value="1"/>
</dbReference>
<gene>
    <name evidence="3" type="ORF">METZ01_LOCUS22675</name>
</gene>
<sequence length="305" mass="33481">MNKEIKVGIIGLVGLVLFYLGSNFLKGIDFFSPVKQYYAIYNNVDGLVVANPVIVNGYSVGRVSDIKILQSQNNKILVTMDIDEDLIIDKSSVATLSSTDFLGSRAIILSIHDVLNPLNEGDTIIAEVDRGLSELLEKATPITDNISITISRLNDLLSSLKGSGDMISNTLDNLNDVLTNSNELIESNKSTITNTLNNLNDLSKDLSEKIEKIDPLLDGAQSIVNKLNSVDFDNTFNQIDILITSINGVFDDIDSGKGTLSKLLADDSLYNNLNKTAFDLDKLLFHINENPKHFFSPLGKSRKKI</sequence>
<reference evidence="3" key="1">
    <citation type="submission" date="2018-05" db="EMBL/GenBank/DDBJ databases">
        <authorList>
            <person name="Lanie J.A."/>
            <person name="Ng W.-L."/>
            <person name="Kazmierczak K.M."/>
            <person name="Andrzejewski T.M."/>
            <person name="Davidsen T.M."/>
            <person name="Wayne K.J."/>
            <person name="Tettelin H."/>
            <person name="Glass J.I."/>
            <person name="Rusch D."/>
            <person name="Podicherti R."/>
            <person name="Tsui H.-C.T."/>
            <person name="Winkler M.E."/>
        </authorList>
    </citation>
    <scope>NUCLEOTIDE SEQUENCE</scope>
</reference>
<dbReference type="EMBL" id="UINC01001072">
    <property type="protein sequence ID" value="SUZ69821.1"/>
    <property type="molecule type" value="Genomic_DNA"/>
</dbReference>
<evidence type="ECO:0000313" key="3">
    <source>
        <dbReference type="EMBL" id="SUZ69821.1"/>
    </source>
</evidence>
<accession>A0A381PRZ9</accession>
<dbReference type="AlphaFoldDB" id="A0A381PRZ9"/>
<feature type="domain" description="Mce/MlaD" evidence="2">
    <location>
        <begin position="36"/>
        <end position="107"/>
    </location>
</feature>